<evidence type="ECO:0000313" key="2">
    <source>
        <dbReference type="EMBL" id="KAK9188795.1"/>
    </source>
</evidence>
<proteinExistence type="predicted"/>
<dbReference type="Proteomes" id="UP001428341">
    <property type="component" value="Unassembled WGS sequence"/>
</dbReference>
<comment type="caution">
    <text evidence="2">The sequence shown here is derived from an EMBL/GenBank/DDBJ whole genome shotgun (WGS) entry which is preliminary data.</text>
</comment>
<reference evidence="2 3" key="1">
    <citation type="submission" date="2024-05" db="EMBL/GenBank/DDBJ databases">
        <title>Haplotype-resolved chromosome-level genome assembly of Huyou (Citrus changshanensis).</title>
        <authorList>
            <person name="Miao C."/>
            <person name="Chen W."/>
            <person name="Wu Y."/>
            <person name="Wang L."/>
            <person name="Zhao S."/>
            <person name="Grierson D."/>
            <person name="Xu C."/>
            <person name="Chen K."/>
        </authorList>
    </citation>
    <scope>NUCLEOTIDE SEQUENCE [LARGE SCALE GENOMIC DNA]</scope>
    <source>
        <strain evidence="2">01-14</strain>
        <tissue evidence="2">Leaf</tissue>
    </source>
</reference>
<sequence length="67" mass="7211">MPIPVHAEPHVTALARPAISGLMPGSIIFNIEPSTPSLAVKRHQNHRHPSQDGPNGGSHRNPNGVRR</sequence>
<accession>A0AAP0QFV5</accession>
<organism evidence="2 3">
    <name type="scientific">Citrus x changshan-huyou</name>
    <dbReference type="NCBI Taxonomy" id="2935761"/>
    <lineage>
        <taxon>Eukaryota</taxon>
        <taxon>Viridiplantae</taxon>
        <taxon>Streptophyta</taxon>
        <taxon>Embryophyta</taxon>
        <taxon>Tracheophyta</taxon>
        <taxon>Spermatophyta</taxon>
        <taxon>Magnoliopsida</taxon>
        <taxon>eudicotyledons</taxon>
        <taxon>Gunneridae</taxon>
        <taxon>Pentapetalae</taxon>
        <taxon>rosids</taxon>
        <taxon>malvids</taxon>
        <taxon>Sapindales</taxon>
        <taxon>Rutaceae</taxon>
        <taxon>Aurantioideae</taxon>
        <taxon>Citrus</taxon>
    </lineage>
</organism>
<name>A0AAP0QFV5_9ROSI</name>
<dbReference type="AlphaFoldDB" id="A0AAP0QFV5"/>
<evidence type="ECO:0000313" key="3">
    <source>
        <dbReference type="Proteomes" id="UP001428341"/>
    </source>
</evidence>
<keyword evidence="3" id="KW-1185">Reference proteome</keyword>
<evidence type="ECO:0000256" key="1">
    <source>
        <dbReference type="SAM" id="MobiDB-lite"/>
    </source>
</evidence>
<feature type="region of interest" description="Disordered" evidence="1">
    <location>
        <begin position="34"/>
        <end position="67"/>
    </location>
</feature>
<gene>
    <name evidence="2" type="ORF">WN944_020200</name>
</gene>
<dbReference type="EMBL" id="JBCGBO010000007">
    <property type="protein sequence ID" value="KAK9188795.1"/>
    <property type="molecule type" value="Genomic_DNA"/>
</dbReference>
<protein>
    <submittedName>
        <fullName evidence="2">Uncharacterized protein</fullName>
    </submittedName>
</protein>